<evidence type="ECO:0000256" key="2">
    <source>
        <dbReference type="ARBA" id="ARBA00007613"/>
    </source>
</evidence>
<dbReference type="InterPro" id="IPR010130">
    <property type="entry name" value="T1SS_OMP_TolC"/>
</dbReference>
<dbReference type="EMBL" id="JBHSNA010000006">
    <property type="protein sequence ID" value="MFC5566502.1"/>
    <property type="molecule type" value="Genomic_DNA"/>
</dbReference>
<keyword evidence="7" id="KW-0998">Cell outer membrane</keyword>
<keyword evidence="8" id="KW-0732">Signal</keyword>
<evidence type="ECO:0000313" key="10">
    <source>
        <dbReference type="Proteomes" id="UP001596056"/>
    </source>
</evidence>
<reference evidence="10" key="1">
    <citation type="journal article" date="2019" name="Int. J. Syst. Evol. Microbiol.">
        <title>The Global Catalogue of Microorganisms (GCM) 10K type strain sequencing project: providing services to taxonomists for standard genome sequencing and annotation.</title>
        <authorList>
            <consortium name="The Broad Institute Genomics Platform"/>
            <consortium name="The Broad Institute Genome Sequencing Center for Infectious Disease"/>
            <person name="Wu L."/>
            <person name="Ma J."/>
        </authorList>
    </citation>
    <scope>NUCLEOTIDE SEQUENCE [LARGE SCALE GENOMIC DNA]</scope>
    <source>
        <strain evidence="10">KACC 11588</strain>
    </source>
</reference>
<evidence type="ECO:0000256" key="1">
    <source>
        <dbReference type="ARBA" id="ARBA00004442"/>
    </source>
</evidence>
<dbReference type="PANTHER" id="PTHR30026">
    <property type="entry name" value="OUTER MEMBRANE PROTEIN TOLC"/>
    <property type="match status" value="1"/>
</dbReference>
<dbReference type="InterPro" id="IPR003423">
    <property type="entry name" value="OMP_efflux"/>
</dbReference>
<keyword evidence="10" id="KW-1185">Reference proteome</keyword>
<comment type="caution">
    <text evidence="9">The sequence shown here is derived from an EMBL/GenBank/DDBJ whole genome shotgun (WGS) entry which is preliminary data.</text>
</comment>
<keyword evidence="6" id="KW-0472">Membrane</keyword>
<evidence type="ECO:0000256" key="6">
    <source>
        <dbReference type="ARBA" id="ARBA00023136"/>
    </source>
</evidence>
<dbReference type="InterPro" id="IPR051906">
    <property type="entry name" value="TolC-like"/>
</dbReference>
<gene>
    <name evidence="9" type="ORF">ACFPOC_08720</name>
</gene>
<evidence type="ECO:0000256" key="7">
    <source>
        <dbReference type="ARBA" id="ARBA00023237"/>
    </source>
</evidence>
<name>A0ABW0SCF3_9RHOB</name>
<evidence type="ECO:0000313" key="9">
    <source>
        <dbReference type="EMBL" id="MFC5566502.1"/>
    </source>
</evidence>
<evidence type="ECO:0000256" key="8">
    <source>
        <dbReference type="SAM" id="SignalP"/>
    </source>
</evidence>
<evidence type="ECO:0000256" key="5">
    <source>
        <dbReference type="ARBA" id="ARBA00022692"/>
    </source>
</evidence>
<dbReference type="SUPFAM" id="SSF56954">
    <property type="entry name" value="Outer membrane efflux proteins (OEP)"/>
    <property type="match status" value="1"/>
</dbReference>
<accession>A0ABW0SCF3</accession>
<feature type="chain" id="PRO_5045417732" evidence="8">
    <location>
        <begin position="22"/>
        <end position="476"/>
    </location>
</feature>
<feature type="signal peptide" evidence="8">
    <location>
        <begin position="1"/>
        <end position="21"/>
    </location>
</feature>
<comment type="similarity">
    <text evidence="2">Belongs to the outer membrane factor (OMF) (TC 1.B.17) family.</text>
</comment>
<keyword evidence="4" id="KW-1134">Transmembrane beta strand</keyword>
<keyword evidence="5" id="KW-0812">Transmembrane</keyword>
<protein>
    <submittedName>
        <fullName evidence="9">TolC family outer membrane protein</fullName>
    </submittedName>
</protein>
<keyword evidence="3" id="KW-0813">Transport</keyword>
<dbReference type="NCBIfam" id="TIGR01844">
    <property type="entry name" value="type_I_sec_TolC"/>
    <property type="match status" value="1"/>
</dbReference>
<organism evidence="9 10">
    <name type="scientific">Rubellimicrobium aerolatum</name>
    <dbReference type="NCBI Taxonomy" id="490979"/>
    <lineage>
        <taxon>Bacteria</taxon>
        <taxon>Pseudomonadati</taxon>
        <taxon>Pseudomonadota</taxon>
        <taxon>Alphaproteobacteria</taxon>
        <taxon>Rhodobacterales</taxon>
        <taxon>Roseobacteraceae</taxon>
        <taxon>Rubellimicrobium</taxon>
    </lineage>
</organism>
<dbReference type="PANTHER" id="PTHR30026:SF22">
    <property type="entry name" value="OUTER MEMBRANE EFFLUX PROTEIN"/>
    <property type="match status" value="1"/>
</dbReference>
<dbReference type="RefSeq" id="WP_209840512.1">
    <property type="nucleotide sequence ID" value="NZ_JAGGJP010000008.1"/>
</dbReference>
<dbReference type="Gene3D" id="1.20.1600.10">
    <property type="entry name" value="Outer membrane efflux proteins (OEP)"/>
    <property type="match status" value="1"/>
</dbReference>
<evidence type="ECO:0000256" key="3">
    <source>
        <dbReference type="ARBA" id="ARBA00022448"/>
    </source>
</evidence>
<evidence type="ECO:0000256" key="4">
    <source>
        <dbReference type="ARBA" id="ARBA00022452"/>
    </source>
</evidence>
<comment type="subcellular location">
    <subcellularLocation>
        <location evidence="1">Cell outer membrane</location>
    </subcellularLocation>
</comment>
<dbReference type="Proteomes" id="UP001596056">
    <property type="component" value="Unassembled WGS sequence"/>
</dbReference>
<sequence length="476" mass="50408">MRHIFRGTVAALALWAGTAQAETLADALVDGYNSSGLIEQNRATLRAADENVAQAVATLRPVLSWSASLERSFTSAEVATAGLLGTTVERLEANSDELAVGLSLTQTLWDSGARRLAIEAQKETVLATRESLRDIERQVLLRIVSAYQEVRRARAFVGLRENNVRVIGEELRAAQDRFEVGEVTRTDVALAEAELAAARSNLVAAQGDLATAIEDFRAFVGRAPGDLEPPPFATIPSAPAEAEAIALRSYPELLQVQHQVAAAEIAISATRAQQRPTVALSGGISLSRESDALGELAEAPNTGVAQVGVSVEGPIYRGGAGASEVRQSRAQRDEARASLIEVSRGVVQAVGTAYANLEVARASRSAFSEQVRAAQIAFEGVREEATLGARTTLDVLDAEQELLDARASLVDAEINEALATYQILSAAGLLSAQTLGLNVQVYDPSAYYDLVDDAPSAASRQGRALDRVLQSIGQGN</sequence>
<dbReference type="Pfam" id="PF02321">
    <property type="entry name" value="OEP"/>
    <property type="match status" value="2"/>
</dbReference>
<proteinExistence type="inferred from homology"/>